<dbReference type="AlphaFoldDB" id="A0A168QL70"/>
<keyword evidence="6" id="KW-1185">Reference proteome</keyword>
<dbReference type="GO" id="GO:0005524">
    <property type="term" value="F:ATP binding"/>
    <property type="evidence" value="ECO:0007669"/>
    <property type="project" value="UniProtKB-KW"/>
</dbReference>
<evidence type="ECO:0000259" key="4">
    <source>
        <dbReference type="PROSITE" id="PS50893"/>
    </source>
</evidence>
<name>A0A168QL70_9BACL</name>
<keyword evidence="1" id="KW-0813">Transport</keyword>
<dbReference type="Pfam" id="PF00005">
    <property type="entry name" value="ABC_tran"/>
    <property type="match status" value="1"/>
</dbReference>
<dbReference type="PANTHER" id="PTHR42939:SF1">
    <property type="entry name" value="ABC TRANSPORTER ATP-BINDING PROTEIN ALBC-RELATED"/>
    <property type="match status" value="1"/>
</dbReference>
<evidence type="ECO:0000256" key="2">
    <source>
        <dbReference type="ARBA" id="ARBA00022741"/>
    </source>
</evidence>
<dbReference type="EMBL" id="LVJI01000002">
    <property type="protein sequence ID" value="OAB47912.1"/>
    <property type="molecule type" value="Genomic_DNA"/>
</dbReference>
<dbReference type="InterPro" id="IPR003439">
    <property type="entry name" value="ABC_transporter-like_ATP-bd"/>
</dbReference>
<organism evidence="5 6">
    <name type="scientific">Paenibacillus antarcticus</name>
    <dbReference type="NCBI Taxonomy" id="253703"/>
    <lineage>
        <taxon>Bacteria</taxon>
        <taxon>Bacillati</taxon>
        <taxon>Bacillota</taxon>
        <taxon>Bacilli</taxon>
        <taxon>Bacillales</taxon>
        <taxon>Paenibacillaceae</taxon>
        <taxon>Paenibacillus</taxon>
    </lineage>
</organism>
<dbReference type="PROSITE" id="PS50893">
    <property type="entry name" value="ABC_TRANSPORTER_2"/>
    <property type="match status" value="1"/>
</dbReference>
<keyword evidence="2" id="KW-0547">Nucleotide-binding</keyword>
<dbReference type="InterPro" id="IPR003593">
    <property type="entry name" value="AAA+_ATPase"/>
</dbReference>
<sequence length="294" mass="33195">MEDIIRLEHISKEYDQRVVLQDVTFSIGIKEIVALIGANGSGKSTLLRIICGLIRPSSGKIHNNLAKETKISYVPERFPKLRLTTQEYLLSMGKIQGLHKKFMNRRVKELMDQFGLTEVRDRRMNFFSKGMLQKVNIMQAVLSQPDLLVLDEPLSGLDATSQQDLLGLLQEMKQQDISMIMTCHESVLLDELANRTISLQQGRVQLHSIQGQKSYVTIHFKLPSNVSTFDIGQIGGVPNLEKVDGAYRLQVESEFSDEALLMILNCNGSIWSVTPTEYKEWIISESITIAGEVE</sequence>
<dbReference type="InterPro" id="IPR027417">
    <property type="entry name" value="P-loop_NTPase"/>
</dbReference>
<feature type="domain" description="ABC transporter" evidence="4">
    <location>
        <begin position="5"/>
        <end position="226"/>
    </location>
</feature>
<proteinExistence type="predicted"/>
<dbReference type="GO" id="GO:0016887">
    <property type="term" value="F:ATP hydrolysis activity"/>
    <property type="evidence" value="ECO:0007669"/>
    <property type="project" value="InterPro"/>
</dbReference>
<dbReference type="SMART" id="SM00382">
    <property type="entry name" value="AAA"/>
    <property type="match status" value="1"/>
</dbReference>
<dbReference type="SUPFAM" id="SSF52540">
    <property type="entry name" value="P-loop containing nucleoside triphosphate hydrolases"/>
    <property type="match status" value="1"/>
</dbReference>
<keyword evidence="3" id="KW-0067">ATP-binding</keyword>
<gene>
    <name evidence="5" type="ORF">PBAT_03300</name>
</gene>
<dbReference type="Gene3D" id="3.40.50.300">
    <property type="entry name" value="P-loop containing nucleotide triphosphate hydrolases"/>
    <property type="match status" value="1"/>
</dbReference>
<dbReference type="CDD" id="cd03230">
    <property type="entry name" value="ABC_DR_subfamily_A"/>
    <property type="match status" value="1"/>
</dbReference>
<evidence type="ECO:0000313" key="5">
    <source>
        <dbReference type="EMBL" id="OAB47912.1"/>
    </source>
</evidence>
<reference evidence="5 6" key="1">
    <citation type="submission" date="2016-03" db="EMBL/GenBank/DDBJ databases">
        <title>Draft genome sequence of Paenibacillus antarcticus CECT 5836.</title>
        <authorList>
            <person name="Shin S.-K."/>
            <person name="Yi H."/>
        </authorList>
    </citation>
    <scope>NUCLEOTIDE SEQUENCE [LARGE SCALE GENOMIC DNA]</scope>
    <source>
        <strain evidence="5 6">CECT 5836</strain>
    </source>
</reference>
<accession>A0A168QL70</accession>
<dbReference type="Proteomes" id="UP000077355">
    <property type="component" value="Unassembled WGS sequence"/>
</dbReference>
<protein>
    <recommendedName>
        <fullName evidence="4">ABC transporter domain-containing protein</fullName>
    </recommendedName>
</protein>
<evidence type="ECO:0000313" key="6">
    <source>
        <dbReference type="Proteomes" id="UP000077355"/>
    </source>
</evidence>
<comment type="caution">
    <text evidence="5">The sequence shown here is derived from an EMBL/GenBank/DDBJ whole genome shotgun (WGS) entry which is preliminary data.</text>
</comment>
<evidence type="ECO:0000256" key="1">
    <source>
        <dbReference type="ARBA" id="ARBA00022448"/>
    </source>
</evidence>
<evidence type="ECO:0000256" key="3">
    <source>
        <dbReference type="ARBA" id="ARBA00022840"/>
    </source>
</evidence>
<dbReference type="InterPro" id="IPR051782">
    <property type="entry name" value="ABC_Transporter_VariousFunc"/>
</dbReference>
<dbReference type="RefSeq" id="WP_068646520.1">
    <property type="nucleotide sequence ID" value="NZ_CP043611.1"/>
</dbReference>
<dbReference type="PANTHER" id="PTHR42939">
    <property type="entry name" value="ABC TRANSPORTER ATP-BINDING PROTEIN ALBC-RELATED"/>
    <property type="match status" value="1"/>
</dbReference>